<name>A0ABN2TAV8_9MICO</name>
<evidence type="ECO:0000259" key="6">
    <source>
        <dbReference type="Pfam" id="PF03446"/>
    </source>
</evidence>
<dbReference type="InterPro" id="IPR006115">
    <property type="entry name" value="6PGDH_NADP-bd"/>
</dbReference>
<comment type="pathway">
    <text evidence="1">Amino-acid degradation.</text>
</comment>
<dbReference type="Pfam" id="PF14833">
    <property type="entry name" value="NAD_binding_11"/>
    <property type="match status" value="1"/>
</dbReference>
<dbReference type="InterPro" id="IPR036291">
    <property type="entry name" value="NAD(P)-bd_dom_sf"/>
</dbReference>
<feature type="domain" description="6-phosphogluconate dehydrogenase NADP-binding" evidence="6">
    <location>
        <begin position="3"/>
        <end position="162"/>
    </location>
</feature>
<dbReference type="Proteomes" id="UP001500755">
    <property type="component" value="Unassembled WGS sequence"/>
</dbReference>
<dbReference type="NCBIfam" id="TIGR01692">
    <property type="entry name" value="HIBADH"/>
    <property type="match status" value="1"/>
</dbReference>
<accession>A0ABN2TAV8</accession>
<comment type="similarity">
    <text evidence="2">Belongs to the HIBADH-related family.</text>
</comment>
<evidence type="ECO:0000256" key="2">
    <source>
        <dbReference type="ARBA" id="ARBA00009080"/>
    </source>
</evidence>
<keyword evidence="9" id="KW-1185">Reference proteome</keyword>
<dbReference type="PIRSF" id="PIRSF000103">
    <property type="entry name" value="HIBADH"/>
    <property type="match status" value="1"/>
</dbReference>
<dbReference type="PANTHER" id="PTHR22981">
    <property type="entry name" value="3-HYDROXYISOBUTYRATE DEHYDROGENASE-RELATED"/>
    <property type="match status" value="1"/>
</dbReference>
<keyword evidence="3" id="KW-0101">Branched-chain amino acid catabolism</keyword>
<organism evidence="8 9">
    <name type="scientific">Brevibacterium samyangense</name>
    <dbReference type="NCBI Taxonomy" id="366888"/>
    <lineage>
        <taxon>Bacteria</taxon>
        <taxon>Bacillati</taxon>
        <taxon>Actinomycetota</taxon>
        <taxon>Actinomycetes</taxon>
        <taxon>Micrococcales</taxon>
        <taxon>Brevibacteriaceae</taxon>
        <taxon>Brevibacterium</taxon>
    </lineage>
</organism>
<evidence type="ECO:0000256" key="5">
    <source>
        <dbReference type="ARBA" id="ARBA00023027"/>
    </source>
</evidence>
<evidence type="ECO:0000313" key="9">
    <source>
        <dbReference type="Proteomes" id="UP001500755"/>
    </source>
</evidence>
<evidence type="ECO:0000313" key="8">
    <source>
        <dbReference type="EMBL" id="GAA2003693.1"/>
    </source>
</evidence>
<dbReference type="EMBL" id="BAAANO010000010">
    <property type="protein sequence ID" value="GAA2003693.1"/>
    <property type="molecule type" value="Genomic_DNA"/>
</dbReference>
<dbReference type="Pfam" id="PF03446">
    <property type="entry name" value="NAD_binding_2"/>
    <property type="match status" value="1"/>
</dbReference>
<proteinExistence type="inferred from homology"/>
<evidence type="ECO:0000256" key="4">
    <source>
        <dbReference type="ARBA" id="ARBA00023002"/>
    </source>
</evidence>
<dbReference type="Gene3D" id="3.40.50.720">
    <property type="entry name" value="NAD(P)-binding Rossmann-like Domain"/>
    <property type="match status" value="1"/>
</dbReference>
<comment type="caution">
    <text evidence="8">The sequence shown here is derived from an EMBL/GenBank/DDBJ whole genome shotgun (WGS) entry which is preliminary data.</text>
</comment>
<dbReference type="SUPFAM" id="SSF48179">
    <property type="entry name" value="6-phosphogluconate dehydrogenase C-terminal domain-like"/>
    <property type="match status" value="1"/>
</dbReference>
<dbReference type="InterPro" id="IPR011548">
    <property type="entry name" value="HIBADH"/>
</dbReference>
<protein>
    <submittedName>
        <fullName evidence="8">3-hydroxyisobutyrate dehydrogenase</fullName>
    </submittedName>
</protein>
<dbReference type="InterPro" id="IPR029154">
    <property type="entry name" value="HIBADH-like_NADP-bd"/>
</dbReference>
<gene>
    <name evidence="8" type="primary">mmsB</name>
    <name evidence="8" type="ORF">GCM10009755_10970</name>
</gene>
<evidence type="ECO:0000259" key="7">
    <source>
        <dbReference type="Pfam" id="PF14833"/>
    </source>
</evidence>
<evidence type="ECO:0000256" key="3">
    <source>
        <dbReference type="ARBA" id="ARBA00022456"/>
    </source>
</evidence>
<reference evidence="8 9" key="1">
    <citation type="journal article" date="2019" name="Int. J. Syst. Evol. Microbiol.">
        <title>The Global Catalogue of Microorganisms (GCM) 10K type strain sequencing project: providing services to taxonomists for standard genome sequencing and annotation.</title>
        <authorList>
            <consortium name="The Broad Institute Genomics Platform"/>
            <consortium name="The Broad Institute Genome Sequencing Center for Infectious Disease"/>
            <person name="Wu L."/>
            <person name="Ma J."/>
        </authorList>
    </citation>
    <scope>NUCLEOTIDE SEQUENCE [LARGE SCALE GENOMIC DNA]</scope>
    <source>
        <strain evidence="8 9">JCM 14546</strain>
    </source>
</reference>
<dbReference type="SUPFAM" id="SSF51735">
    <property type="entry name" value="NAD(P)-binding Rossmann-fold domains"/>
    <property type="match status" value="1"/>
</dbReference>
<sequence>MTTIAWIGLGNMGKPMTKNLVDAGFTVVGFDLNEAALAAAVENGVTAARSTAEAVGDADFVFTMLPKGEHALAVYRGEGGVFANARSGAVLVDSSTIDVDTANELHEEAAQAGFEFLDAPVSGGISGAAAGTLTFMVGGEAETLEKARPVIDPMAGNIFHAGGNGAGQASKAVNNMMLAVSLQGVVEGAVLSRKLGLDPKTFHSIAKVSSGDSWPLRTWYPTPGVVETAAANNGFASTFAAALAHKDVGLALAAADSVGVDLPGAKLAYAQLQKLLDEGYGDMDCTLMIRNVDPEAPGVPQ</sequence>
<dbReference type="PANTHER" id="PTHR22981:SF7">
    <property type="entry name" value="3-HYDROXYISOBUTYRATE DEHYDROGENASE, MITOCHONDRIAL"/>
    <property type="match status" value="1"/>
</dbReference>
<dbReference type="InterPro" id="IPR015815">
    <property type="entry name" value="HIBADH-related"/>
</dbReference>
<feature type="domain" description="3-hydroxyisobutyrate dehydrogenase-like NAD-binding" evidence="7">
    <location>
        <begin position="165"/>
        <end position="290"/>
    </location>
</feature>
<keyword evidence="4" id="KW-0560">Oxidoreductase</keyword>
<evidence type="ECO:0000256" key="1">
    <source>
        <dbReference type="ARBA" id="ARBA00005023"/>
    </source>
</evidence>
<dbReference type="Gene3D" id="1.10.1040.10">
    <property type="entry name" value="N-(1-d-carboxylethyl)-l-norvaline Dehydrogenase, domain 2"/>
    <property type="match status" value="1"/>
</dbReference>
<dbReference type="InterPro" id="IPR013328">
    <property type="entry name" value="6PGD_dom2"/>
</dbReference>
<dbReference type="InterPro" id="IPR008927">
    <property type="entry name" value="6-PGluconate_DH-like_C_sf"/>
</dbReference>
<keyword evidence="5" id="KW-0520">NAD</keyword>